<feature type="transmembrane region" description="Helical" evidence="1">
    <location>
        <begin position="129"/>
        <end position="147"/>
    </location>
</feature>
<gene>
    <name evidence="2" type="ORF">PMG25_20365</name>
</gene>
<protein>
    <submittedName>
        <fullName evidence="2">Uncharacterized protein</fullName>
    </submittedName>
</protein>
<keyword evidence="1" id="KW-0472">Membrane</keyword>
<name>A0ABT7BB89_9CYAN</name>
<evidence type="ECO:0000313" key="3">
    <source>
        <dbReference type="Proteomes" id="UP001235849"/>
    </source>
</evidence>
<reference evidence="2 3" key="1">
    <citation type="submission" date="2023-01" db="EMBL/GenBank/DDBJ databases">
        <title>Novel diversity within Roseofilum (Cyanobacteria; Desertifilaceae) from marine benthic mats with descriptions of four novel species.</title>
        <authorList>
            <person name="Wang Y."/>
            <person name="Berthold D.E."/>
            <person name="Hu J."/>
            <person name="Lefler F.W."/>
            <person name="Laughinghouse H.D. IV."/>
        </authorList>
    </citation>
    <scope>NUCLEOTIDE SEQUENCE [LARGE SCALE GENOMIC DNA]</scope>
    <source>
        <strain evidence="2 3">BLCC-M114</strain>
    </source>
</reference>
<organism evidence="2 3">
    <name type="scientific">Roseofilum capinflatum BLCC-M114</name>
    <dbReference type="NCBI Taxonomy" id="3022440"/>
    <lineage>
        <taxon>Bacteria</taxon>
        <taxon>Bacillati</taxon>
        <taxon>Cyanobacteriota</taxon>
        <taxon>Cyanophyceae</taxon>
        <taxon>Desertifilales</taxon>
        <taxon>Desertifilaceae</taxon>
        <taxon>Roseofilum</taxon>
        <taxon>Roseofilum capinflatum</taxon>
    </lineage>
</organism>
<dbReference type="Proteomes" id="UP001235849">
    <property type="component" value="Unassembled WGS sequence"/>
</dbReference>
<accession>A0ABT7BB89</accession>
<evidence type="ECO:0000313" key="2">
    <source>
        <dbReference type="EMBL" id="MDJ1176443.1"/>
    </source>
</evidence>
<comment type="caution">
    <text evidence="2">The sequence shown here is derived from an EMBL/GenBank/DDBJ whole genome shotgun (WGS) entry which is preliminary data.</text>
</comment>
<dbReference type="RefSeq" id="WP_283768726.1">
    <property type="nucleotide sequence ID" value="NZ_JAQOSO010000104.1"/>
</dbReference>
<keyword evidence="1" id="KW-1133">Transmembrane helix</keyword>
<sequence>MRILPYDHFTLKTSVTIPELIHHLETRIEEPKIWEWRSSGTHAPYRGTLSPDGFKIQRVIHYRNSFLPQIRGRFEALPDGTAVHITLSLHPFVSSFLLFWGSSWLSISLLFLFSALFSDNVGLDTLTFIPFPIMVLFFFWLIFWFEADRDRQDLTQMITTLHQ</sequence>
<keyword evidence="3" id="KW-1185">Reference proteome</keyword>
<proteinExistence type="predicted"/>
<keyword evidence="1" id="KW-0812">Transmembrane</keyword>
<feature type="transmembrane region" description="Helical" evidence="1">
    <location>
        <begin position="96"/>
        <end position="117"/>
    </location>
</feature>
<evidence type="ECO:0000256" key="1">
    <source>
        <dbReference type="SAM" id="Phobius"/>
    </source>
</evidence>
<dbReference type="EMBL" id="JAQOSO010000104">
    <property type="protein sequence ID" value="MDJ1176443.1"/>
    <property type="molecule type" value="Genomic_DNA"/>
</dbReference>